<evidence type="ECO:0000313" key="4">
    <source>
        <dbReference type="Proteomes" id="UP000008363"/>
    </source>
</evidence>
<feature type="transmembrane region" description="Helical" evidence="2">
    <location>
        <begin position="89"/>
        <end position="106"/>
    </location>
</feature>
<protein>
    <submittedName>
        <fullName evidence="3">Uncharacterized protein</fullName>
    </submittedName>
</protein>
<gene>
    <name evidence="3" type="ORF">GORHZ_180_00180</name>
</gene>
<feature type="region of interest" description="Disordered" evidence="1">
    <location>
        <begin position="38"/>
        <end position="65"/>
    </location>
</feature>
<evidence type="ECO:0000256" key="1">
    <source>
        <dbReference type="SAM" id="MobiDB-lite"/>
    </source>
</evidence>
<keyword evidence="4" id="KW-1185">Reference proteome</keyword>
<feature type="compositionally biased region" description="Polar residues" evidence="1">
    <location>
        <begin position="45"/>
        <end position="54"/>
    </location>
</feature>
<dbReference type="STRING" id="1108045.GORHZ_180_00180"/>
<evidence type="ECO:0000313" key="3">
    <source>
        <dbReference type="EMBL" id="GAB92459.1"/>
    </source>
</evidence>
<proteinExistence type="predicted"/>
<evidence type="ECO:0000256" key="2">
    <source>
        <dbReference type="SAM" id="Phobius"/>
    </source>
</evidence>
<dbReference type="eggNOG" id="ENOG5032EA0">
    <property type="taxonomic scope" value="Bacteria"/>
</dbReference>
<organism evidence="3 4">
    <name type="scientific">Gordonia rhizosphera NBRC 16068</name>
    <dbReference type="NCBI Taxonomy" id="1108045"/>
    <lineage>
        <taxon>Bacteria</taxon>
        <taxon>Bacillati</taxon>
        <taxon>Actinomycetota</taxon>
        <taxon>Actinomycetes</taxon>
        <taxon>Mycobacteriales</taxon>
        <taxon>Gordoniaceae</taxon>
        <taxon>Gordonia</taxon>
    </lineage>
</organism>
<sequence length="133" mass="14241">MPTVIARLRAAGAVRVYVLLGTVMAVLVMHAGVGHGDARAHECDSSPTAQTTSDSIDRHPTISGSDDCDMPEHPCVFTRDGDPVVTPKAVSVLAWGFPIPLLLGSIRGRRILRTGRPPPWVMPTHSQLAVIRC</sequence>
<keyword evidence="2" id="KW-1133">Transmembrane helix</keyword>
<accession>K6X0X7</accession>
<reference evidence="3 4" key="1">
    <citation type="submission" date="2012-08" db="EMBL/GenBank/DDBJ databases">
        <title>Whole genome shotgun sequence of Gordonia rhizosphera NBRC 16068.</title>
        <authorList>
            <person name="Takarada H."/>
            <person name="Isaki S."/>
            <person name="Hosoyama A."/>
            <person name="Tsuchikane K."/>
            <person name="Katsumata H."/>
            <person name="Baba S."/>
            <person name="Ohji S."/>
            <person name="Yamazaki S."/>
            <person name="Fujita N."/>
        </authorList>
    </citation>
    <scope>NUCLEOTIDE SEQUENCE [LARGE SCALE GENOMIC DNA]</scope>
    <source>
        <strain evidence="3 4">NBRC 16068</strain>
    </source>
</reference>
<feature type="transmembrane region" description="Helical" evidence="2">
    <location>
        <begin position="12"/>
        <end position="32"/>
    </location>
</feature>
<dbReference type="Proteomes" id="UP000008363">
    <property type="component" value="Unassembled WGS sequence"/>
</dbReference>
<dbReference type="OrthoDB" id="4381821at2"/>
<keyword evidence="2" id="KW-0472">Membrane</keyword>
<dbReference type="EMBL" id="BAHC01000180">
    <property type="protein sequence ID" value="GAB92459.1"/>
    <property type="molecule type" value="Genomic_DNA"/>
</dbReference>
<comment type="caution">
    <text evidence="3">The sequence shown here is derived from an EMBL/GenBank/DDBJ whole genome shotgun (WGS) entry which is preliminary data.</text>
</comment>
<dbReference type="AlphaFoldDB" id="K6X0X7"/>
<keyword evidence="2" id="KW-0812">Transmembrane</keyword>
<name>K6X0X7_9ACTN</name>
<dbReference type="RefSeq" id="WP_006336931.1">
    <property type="nucleotide sequence ID" value="NZ_BAHC01000180.1"/>
</dbReference>